<evidence type="ECO:0000256" key="11">
    <source>
        <dbReference type="SAM" id="Phobius"/>
    </source>
</evidence>
<dbReference type="Pfam" id="PF02365">
    <property type="entry name" value="NAM"/>
    <property type="match status" value="1"/>
</dbReference>
<keyword evidence="4 11" id="KW-1133">Transmembrane helix</keyword>
<organism evidence="13 14">
    <name type="scientific">Psophocarpus tetragonolobus</name>
    <name type="common">Winged bean</name>
    <name type="synonym">Dolichos tetragonolobus</name>
    <dbReference type="NCBI Taxonomy" id="3891"/>
    <lineage>
        <taxon>Eukaryota</taxon>
        <taxon>Viridiplantae</taxon>
        <taxon>Streptophyta</taxon>
        <taxon>Embryophyta</taxon>
        <taxon>Tracheophyta</taxon>
        <taxon>Spermatophyta</taxon>
        <taxon>Magnoliopsida</taxon>
        <taxon>eudicotyledons</taxon>
        <taxon>Gunneridae</taxon>
        <taxon>Pentapetalae</taxon>
        <taxon>rosids</taxon>
        <taxon>fabids</taxon>
        <taxon>Fabales</taxon>
        <taxon>Fabaceae</taxon>
        <taxon>Papilionoideae</taxon>
        <taxon>50 kb inversion clade</taxon>
        <taxon>NPAAA clade</taxon>
        <taxon>indigoferoid/millettioid clade</taxon>
        <taxon>Phaseoleae</taxon>
        <taxon>Psophocarpus</taxon>
    </lineage>
</organism>
<keyword evidence="9" id="KW-0804">Transcription</keyword>
<accession>A0AAN9S5N3</accession>
<dbReference type="GO" id="GO:0016020">
    <property type="term" value="C:membrane"/>
    <property type="evidence" value="ECO:0007669"/>
    <property type="project" value="UniProtKB-SubCell"/>
</dbReference>
<sequence length="254" mass="29460">MKFSPNPQAMDIVGVGFRPTEEELVDFYLKHMLLADDPRVNIIPVIDLCDVEPWDVPSNPNTLFLHLIFFTFTLVLYSSLFFFFFFPVDFKYSNSRRVNRRTKLGFWKPTGADRKVKTWETNTVIGSKKTLVYYQGRVSSGVKSFWVIHEYHALTLHQTKRNFVLCRLMKKHQRTNKGVTDALICDKEKQSKSMISVFENLTTAEEIPSEGTFNGMETIFQETPQAEKYFSPIYCEDNDAYAVSKRDNNIGDIS</sequence>
<dbReference type="Gene3D" id="2.170.150.80">
    <property type="entry name" value="NAC domain"/>
    <property type="match status" value="1"/>
</dbReference>
<keyword evidence="3 11" id="KW-0812">Transmembrane</keyword>
<reference evidence="13 14" key="1">
    <citation type="submission" date="2024-01" db="EMBL/GenBank/DDBJ databases">
        <title>The genomes of 5 underutilized Papilionoideae crops provide insights into root nodulation and disease resistanc.</title>
        <authorList>
            <person name="Jiang F."/>
        </authorList>
    </citation>
    <scope>NUCLEOTIDE SEQUENCE [LARGE SCALE GENOMIC DNA]</scope>
    <source>
        <strain evidence="13">DUOXIRENSHENG_FW03</strain>
        <tissue evidence="13">Leaves</tissue>
    </source>
</reference>
<gene>
    <name evidence="13" type="ORF">VNO78_25001</name>
</gene>
<evidence type="ECO:0000256" key="3">
    <source>
        <dbReference type="ARBA" id="ARBA00022692"/>
    </source>
</evidence>
<dbReference type="PANTHER" id="PTHR31744:SF216">
    <property type="entry name" value="NAC TRANSCRIPTION FACTOR"/>
    <property type="match status" value="1"/>
</dbReference>
<comment type="subcellular location">
    <subcellularLocation>
        <location evidence="2">Membrane</location>
        <topology evidence="2">Single-pass membrane protein</topology>
    </subcellularLocation>
    <subcellularLocation>
        <location evidence="1">Nucleus</location>
    </subcellularLocation>
</comment>
<keyword evidence="8" id="KW-0010">Activator</keyword>
<dbReference type="InterPro" id="IPR036093">
    <property type="entry name" value="NAC_dom_sf"/>
</dbReference>
<evidence type="ECO:0000256" key="4">
    <source>
        <dbReference type="ARBA" id="ARBA00022989"/>
    </source>
</evidence>
<dbReference type="AlphaFoldDB" id="A0AAN9S5N3"/>
<evidence type="ECO:0000259" key="12">
    <source>
        <dbReference type="PROSITE" id="PS51005"/>
    </source>
</evidence>
<evidence type="ECO:0000256" key="8">
    <source>
        <dbReference type="ARBA" id="ARBA00023159"/>
    </source>
</evidence>
<dbReference type="PANTHER" id="PTHR31744">
    <property type="entry name" value="PROTEIN CUP-SHAPED COTYLEDON 2-RELATED"/>
    <property type="match status" value="1"/>
</dbReference>
<feature type="domain" description="NAC" evidence="12">
    <location>
        <begin position="11"/>
        <end position="171"/>
    </location>
</feature>
<keyword evidence="10" id="KW-0539">Nucleus</keyword>
<dbReference type="GO" id="GO:0005634">
    <property type="term" value="C:nucleus"/>
    <property type="evidence" value="ECO:0007669"/>
    <property type="project" value="UniProtKB-SubCell"/>
</dbReference>
<dbReference type="Proteomes" id="UP001386955">
    <property type="component" value="Unassembled WGS sequence"/>
</dbReference>
<evidence type="ECO:0000256" key="10">
    <source>
        <dbReference type="ARBA" id="ARBA00023242"/>
    </source>
</evidence>
<keyword evidence="7 11" id="KW-0472">Membrane</keyword>
<dbReference type="PROSITE" id="PS51005">
    <property type="entry name" value="NAC"/>
    <property type="match status" value="1"/>
</dbReference>
<keyword evidence="6" id="KW-0238">DNA-binding</keyword>
<name>A0AAN9S5N3_PSOTE</name>
<comment type="caution">
    <text evidence="13">The sequence shown here is derived from an EMBL/GenBank/DDBJ whole genome shotgun (WGS) entry which is preliminary data.</text>
</comment>
<evidence type="ECO:0000256" key="1">
    <source>
        <dbReference type="ARBA" id="ARBA00004123"/>
    </source>
</evidence>
<feature type="transmembrane region" description="Helical" evidence="11">
    <location>
        <begin position="63"/>
        <end position="86"/>
    </location>
</feature>
<protein>
    <recommendedName>
        <fullName evidence="12">NAC domain-containing protein</fullName>
    </recommendedName>
</protein>
<evidence type="ECO:0000256" key="6">
    <source>
        <dbReference type="ARBA" id="ARBA00023125"/>
    </source>
</evidence>
<dbReference type="InterPro" id="IPR003441">
    <property type="entry name" value="NAC-dom"/>
</dbReference>
<evidence type="ECO:0000313" key="13">
    <source>
        <dbReference type="EMBL" id="KAK7389723.1"/>
    </source>
</evidence>
<evidence type="ECO:0000256" key="7">
    <source>
        <dbReference type="ARBA" id="ARBA00023136"/>
    </source>
</evidence>
<keyword evidence="14" id="KW-1185">Reference proteome</keyword>
<evidence type="ECO:0000256" key="5">
    <source>
        <dbReference type="ARBA" id="ARBA00023015"/>
    </source>
</evidence>
<evidence type="ECO:0000256" key="9">
    <source>
        <dbReference type="ARBA" id="ARBA00023163"/>
    </source>
</evidence>
<proteinExistence type="predicted"/>
<dbReference type="GO" id="GO:0006355">
    <property type="term" value="P:regulation of DNA-templated transcription"/>
    <property type="evidence" value="ECO:0007669"/>
    <property type="project" value="InterPro"/>
</dbReference>
<evidence type="ECO:0000313" key="14">
    <source>
        <dbReference type="Proteomes" id="UP001386955"/>
    </source>
</evidence>
<dbReference type="SUPFAM" id="SSF101941">
    <property type="entry name" value="NAC domain"/>
    <property type="match status" value="1"/>
</dbReference>
<dbReference type="EMBL" id="JAYMYS010000006">
    <property type="protein sequence ID" value="KAK7389723.1"/>
    <property type="molecule type" value="Genomic_DNA"/>
</dbReference>
<evidence type="ECO:0000256" key="2">
    <source>
        <dbReference type="ARBA" id="ARBA00004167"/>
    </source>
</evidence>
<dbReference type="GO" id="GO:0000976">
    <property type="term" value="F:transcription cis-regulatory region binding"/>
    <property type="evidence" value="ECO:0007669"/>
    <property type="project" value="UniProtKB-ARBA"/>
</dbReference>
<keyword evidence="5" id="KW-0805">Transcription regulation</keyword>